<protein>
    <submittedName>
        <fullName evidence="3">Uncharacterized protein LOC111120613</fullName>
    </submittedName>
</protein>
<keyword evidence="1" id="KW-1133">Transmembrane helix</keyword>
<keyword evidence="2" id="KW-1185">Reference proteome</keyword>
<evidence type="ECO:0000313" key="2">
    <source>
        <dbReference type="Proteomes" id="UP000694844"/>
    </source>
</evidence>
<proteinExistence type="predicted"/>
<dbReference type="KEGG" id="cvn:111120613"/>
<keyword evidence="1" id="KW-0812">Transmembrane</keyword>
<feature type="transmembrane region" description="Helical" evidence="1">
    <location>
        <begin position="67"/>
        <end position="92"/>
    </location>
</feature>
<name>A0A8B8CPQ3_CRAVI</name>
<sequence length="233" mass="26226">MAMFPLQNQSFYILHEWSTTDPTGLFGALVCTLTLCLVHETLHAFISFNENLNTSRYRIEGCSYPVTFQHCLMAFLHVFRVYVCSLLVMSLFTMNVWVVLTIGLASGVGYLIIRPLVFCLMYKQRPRRFAMVFSKPPPLSSTPNKAGTLTPHMTLSRDLMEALRERRISKSLLSGCNGSTEPSLQWDFTGNIADDLEPNNWIRQSSWDGSLEMLDVGYVGGDSPECSAVSFTI</sequence>
<evidence type="ECO:0000313" key="3">
    <source>
        <dbReference type="RefSeq" id="XP_022317169.1"/>
    </source>
</evidence>
<dbReference type="Proteomes" id="UP000694844">
    <property type="component" value="Chromosome 2"/>
</dbReference>
<reference evidence="3" key="1">
    <citation type="submission" date="2025-08" db="UniProtKB">
        <authorList>
            <consortium name="RefSeq"/>
        </authorList>
    </citation>
    <scope>IDENTIFICATION</scope>
    <source>
        <tissue evidence="3">Whole sample</tissue>
    </source>
</reference>
<feature type="transmembrane region" description="Helical" evidence="1">
    <location>
        <begin position="25"/>
        <end position="46"/>
    </location>
</feature>
<dbReference type="OrthoDB" id="6132687at2759"/>
<dbReference type="RefSeq" id="XP_022317169.1">
    <property type="nucleotide sequence ID" value="XM_022461461.1"/>
</dbReference>
<dbReference type="AlphaFoldDB" id="A0A8B8CPQ3"/>
<organism evidence="2 3">
    <name type="scientific">Crassostrea virginica</name>
    <name type="common">Eastern oyster</name>
    <dbReference type="NCBI Taxonomy" id="6565"/>
    <lineage>
        <taxon>Eukaryota</taxon>
        <taxon>Metazoa</taxon>
        <taxon>Spiralia</taxon>
        <taxon>Lophotrochozoa</taxon>
        <taxon>Mollusca</taxon>
        <taxon>Bivalvia</taxon>
        <taxon>Autobranchia</taxon>
        <taxon>Pteriomorphia</taxon>
        <taxon>Ostreida</taxon>
        <taxon>Ostreoidea</taxon>
        <taxon>Ostreidae</taxon>
        <taxon>Crassostrea</taxon>
    </lineage>
</organism>
<keyword evidence="1" id="KW-0472">Membrane</keyword>
<evidence type="ECO:0000256" key="1">
    <source>
        <dbReference type="SAM" id="Phobius"/>
    </source>
</evidence>
<dbReference type="GeneID" id="111120613"/>
<feature type="transmembrane region" description="Helical" evidence="1">
    <location>
        <begin position="98"/>
        <end position="122"/>
    </location>
</feature>
<gene>
    <name evidence="3" type="primary">LOC111120613</name>
</gene>
<accession>A0A8B8CPQ3</accession>